<dbReference type="Proteomes" id="UP000600588">
    <property type="component" value="Unassembled WGS sequence"/>
</dbReference>
<dbReference type="SUPFAM" id="SSF56935">
    <property type="entry name" value="Porins"/>
    <property type="match status" value="1"/>
</dbReference>
<keyword evidence="7" id="KW-0998">Cell outer membrane</keyword>
<keyword evidence="3" id="KW-1134">Transmembrane beta strand</keyword>
<reference evidence="10 11" key="1">
    <citation type="submission" date="2020-09" db="EMBL/GenBank/DDBJ databases">
        <title>TT11 complete genome.</title>
        <authorList>
            <person name="Wu Z."/>
        </authorList>
    </citation>
    <scope>NUCLEOTIDE SEQUENCE [LARGE SCALE GENOMIC DNA]</scope>
    <source>
        <strain evidence="10 11">TT11</strain>
    </source>
</reference>
<dbReference type="InterPro" id="IPR012910">
    <property type="entry name" value="Plug_dom"/>
</dbReference>
<feature type="domain" description="Protein FecR C-terminal" evidence="9">
    <location>
        <begin position="26"/>
        <end position="89"/>
    </location>
</feature>
<keyword evidence="6" id="KW-0472">Membrane</keyword>
<proteinExistence type="predicted"/>
<name>A0A8J6QFL8_9FLAO</name>
<comment type="caution">
    <text evidence="10">The sequence shown here is derived from an EMBL/GenBank/DDBJ whole genome shotgun (WGS) entry which is preliminary data.</text>
</comment>
<dbReference type="InterPro" id="IPR039426">
    <property type="entry name" value="TonB-dep_rcpt-like"/>
</dbReference>
<keyword evidence="11" id="KW-1185">Reference proteome</keyword>
<keyword evidence="5" id="KW-0732">Signal</keyword>
<evidence type="ECO:0000256" key="2">
    <source>
        <dbReference type="ARBA" id="ARBA00022448"/>
    </source>
</evidence>
<dbReference type="PANTHER" id="PTHR30069">
    <property type="entry name" value="TONB-DEPENDENT OUTER MEMBRANE RECEPTOR"/>
    <property type="match status" value="1"/>
</dbReference>
<dbReference type="EMBL" id="JACVXB010000001">
    <property type="protein sequence ID" value="MBD0831234.1"/>
    <property type="molecule type" value="Genomic_DNA"/>
</dbReference>
<feature type="domain" description="TonB-dependent receptor plug" evidence="8">
    <location>
        <begin position="145"/>
        <end position="223"/>
    </location>
</feature>
<evidence type="ECO:0000256" key="3">
    <source>
        <dbReference type="ARBA" id="ARBA00022452"/>
    </source>
</evidence>
<evidence type="ECO:0000256" key="7">
    <source>
        <dbReference type="ARBA" id="ARBA00023237"/>
    </source>
</evidence>
<organism evidence="10 11">
    <name type="scientific">Aestuariibaculum sediminum</name>
    <dbReference type="NCBI Taxonomy" id="2770637"/>
    <lineage>
        <taxon>Bacteria</taxon>
        <taxon>Pseudomonadati</taxon>
        <taxon>Bacteroidota</taxon>
        <taxon>Flavobacteriia</taxon>
        <taxon>Flavobacteriales</taxon>
        <taxon>Flavobacteriaceae</taxon>
    </lineage>
</organism>
<sequence length="784" mass="89590">MTYKLVLFFFFISFLMSSQVKVSVNYSDVPLSEVLLDLESKFNVKFAYNANSIGQQSISLIAQESLLEDILIDIESISDISFTKETKRYYTVKKIKDKSLTDTQRLQRVVVKKYIASGISVNNNDTSIQLSPKRIEVLPGLIEPDVLQTIQLLPGIQSPTETASGLFIRGGTPDQNLILWDGIKMYNSGHFFGTISALNPYITEDIKLYKNGTNAKYGNRISGVIDIASDSDLTSKFSGGAGFNMTHGDANVKIPINEKVGIMLAARRSIADIVDTETFKNLSKRVFQETKISEGNKVFEDDNVTTTMDLFYFNDATLKAIINPNENNSIVFSNIITKNKLDYGFLIEEYDEASQDQLDIRNEGSSLAWNRKYNNSFSHDINAYYSNYNLEYQGTNSITNEFNDRLYKQNKVTDAGISFNANYVLDSISKLGFGYQYASNNVKYELSFEDSESPEDNYFEMRDKTNNSHAIYADYKYTIRDKWLVNIGGRTNYFSSVRRFFLEPRVQLEMYMSPAFKIKTSVENLHQSVSQVIEFNTQEFGLENQIWVISDTEETPVLNSLQITSGVVFNKNNWYLDIEGYYKKINGLTSFTLGFDNIDDFFSKGKSKIFGLDVLLKKKINSYNTLFSYSFMDNDFTFNSLNDGDPFSGNSDITHHVIWSHSYDWKNFKMSLGWNFRTGIPYTRANGLIETNEGPEIDFEATNGARLPNYHKLDFSVIYGFNFTKNSTWRGKVGLSFLNIYNQKNVLSRKYEIRQSAEDDSFVLREINKNALGFTPNLLLHVNF</sequence>
<dbReference type="GO" id="GO:0044718">
    <property type="term" value="P:siderophore transmembrane transport"/>
    <property type="evidence" value="ECO:0007669"/>
    <property type="project" value="TreeGrafter"/>
</dbReference>
<evidence type="ECO:0000256" key="4">
    <source>
        <dbReference type="ARBA" id="ARBA00022692"/>
    </source>
</evidence>
<dbReference type="PANTHER" id="PTHR30069:SF29">
    <property type="entry name" value="HEMOGLOBIN AND HEMOGLOBIN-HAPTOGLOBIN-BINDING PROTEIN 1-RELATED"/>
    <property type="match status" value="1"/>
</dbReference>
<protein>
    <submittedName>
        <fullName evidence="10">TonB-dependent receptor</fullName>
    </submittedName>
</protein>
<dbReference type="Pfam" id="PF07715">
    <property type="entry name" value="Plug"/>
    <property type="match status" value="1"/>
</dbReference>
<gene>
    <name evidence="10" type="ORF">ICJ83_03720</name>
</gene>
<dbReference type="GO" id="GO:0009279">
    <property type="term" value="C:cell outer membrane"/>
    <property type="evidence" value="ECO:0007669"/>
    <property type="project" value="UniProtKB-SubCell"/>
</dbReference>
<dbReference type="Pfam" id="PF16344">
    <property type="entry name" value="FecR_C"/>
    <property type="match status" value="1"/>
</dbReference>
<evidence type="ECO:0000256" key="6">
    <source>
        <dbReference type="ARBA" id="ARBA00023136"/>
    </source>
</evidence>
<dbReference type="AlphaFoldDB" id="A0A8J6QFL8"/>
<dbReference type="Gene3D" id="3.55.50.30">
    <property type="match status" value="1"/>
</dbReference>
<dbReference type="GO" id="GO:0015344">
    <property type="term" value="F:siderophore uptake transmembrane transporter activity"/>
    <property type="evidence" value="ECO:0007669"/>
    <property type="project" value="TreeGrafter"/>
</dbReference>
<dbReference type="InterPro" id="IPR036942">
    <property type="entry name" value="Beta-barrel_TonB_sf"/>
</dbReference>
<keyword evidence="4" id="KW-0812">Transmembrane</keyword>
<dbReference type="InterPro" id="IPR032508">
    <property type="entry name" value="FecR_C"/>
</dbReference>
<evidence type="ECO:0000259" key="9">
    <source>
        <dbReference type="Pfam" id="PF16344"/>
    </source>
</evidence>
<evidence type="ECO:0000256" key="1">
    <source>
        <dbReference type="ARBA" id="ARBA00004571"/>
    </source>
</evidence>
<evidence type="ECO:0000313" key="10">
    <source>
        <dbReference type="EMBL" id="MBD0831234.1"/>
    </source>
</evidence>
<keyword evidence="2" id="KW-0813">Transport</keyword>
<evidence type="ECO:0000313" key="11">
    <source>
        <dbReference type="Proteomes" id="UP000600588"/>
    </source>
</evidence>
<comment type="subcellular location">
    <subcellularLocation>
        <location evidence="1">Cell outer membrane</location>
        <topology evidence="1">Multi-pass membrane protein</topology>
    </subcellularLocation>
</comment>
<keyword evidence="10" id="KW-0675">Receptor</keyword>
<dbReference type="InterPro" id="IPR037066">
    <property type="entry name" value="Plug_dom_sf"/>
</dbReference>
<dbReference type="Gene3D" id="2.170.130.10">
    <property type="entry name" value="TonB-dependent receptor, plug domain"/>
    <property type="match status" value="1"/>
</dbReference>
<dbReference type="Gene3D" id="2.40.170.20">
    <property type="entry name" value="TonB-dependent receptor, beta-barrel domain"/>
    <property type="match status" value="1"/>
</dbReference>
<evidence type="ECO:0000256" key="5">
    <source>
        <dbReference type="ARBA" id="ARBA00022729"/>
    </source>
</evidence>
<accession>A0A8J6QFL8</accession>
<evidence type="ECO:0000259" key="8">
    <source>
        <dbReference type="Pfam" id="PF07715"/>
    </source>
</evidence>
<dbReference type="RefSeq" id="WP_188228998.1">
    <property type="nucleotide sequence ID" value="NZ_JACVXB010000001.1"/>
</dbReference>